<organism evidence="8 9">
    <name type="scientific">Phaeodactylum tricornutum (strain CCAP 1055/1)</name>
    <dbReference type="NCBI Taxonomy" id="556484"/>
    <lineage>
        <taxon>Eukaryota</taxon>
        <taxon>Sar</taxon>
        <taxon>Stramenopiles</taxon>
        <taxon>Ochrophyta</taxon>
        <taxon>Bacillariophyta</taxon>
        <taxon>Bacillariophyceae</taxon>
        <taxon>Bacillariophycidae</taxon>
        <taxon>Naviculales</taxon>
        <taxon>Phaeodactylaceae</taxon>
        <taxon>Phaeodactylum</taxon>
    </lineage>
</organism>
<dbReference type="PANTHER" id="PTHR21422">
    <property type="entry name" value="RAB3 GTPASE-ACTIVATING PROTEIN CATALYTIC SUBUNIT"/>
    <property type="match status" value="1"/>
</dbReference>
<dbReference type="KEGG" id="pti:PHATRDRAFT_48611"/>
<evidence type="ECO:0000256" key="2">
    <source>
        <dbReference type="ARBA" id="ARBA00008856"/>
    </source>
</evidence>
<protein>
    <recommendedName>
        <fullName evidence="3">Rab3 GTPase-activating protein catalytic subunit</fullName>
    </recommendedName>
</protein>
<dbReference type="GO" id="GO:0005737">
    <property type="term" value="C:cytoplasm"/>
    <property type="evidence" value="ECO:0007669"/>
    <property type="project" value="UniProtKB-SubCell"/>
</dbReference>
<dbReference type="InParanoid" id="B7G7V5"/>
<dbReference type="Pfam" id="PF13890">
    <property type="entry name" value="Rab3-GTPase_cat"/>
    <property type="match status" value="1"/>
</dbReference>
<dbReference type="GeneID" id="7194821"/>
<feature type="region of interest" description="Disordered" evidence="6">
    <location>
        <begin position="808"/>
        <end position="836"/>
    </location>
</feature>
<dbReference type="RefSeq" id="XP_002183212.1">
    <property type="nucleotide sequence ID" value="XM_002183176.1"/>
</dbReference>
<dbReference type="Proteomes" id="UP000000759">
    <property type="component" value="Chromosome 18"/>
</dbReference>
<gene>
    <name evidence="8" type="ORF">PHATRDRAFT_48611</name>
</gene>
<comment type="similarity">
    <text evidence="2">Belongs to the Rab3-GAP catalytic subunit family.</text>
</comment>
<keyword evidence="4" id="KW-0343">GTPase activation</keyword>
<reference evidence="8 9" key="1">
    <citation type="journal article" date="2008" name="Nature">
        <title>The Phaeodactylum genome reveals the evolutionary history of diatom genomes.</title>
        <authorList>
            <person name="Bowler C."/>
            <person name="Allen A.E."/>
            <person name="Badger J.H."/>
            <person name="Grimwood J."/>
            <person name="Jabbari K."/>
            <person name="Kuo A."/>
            <person name="Maheswari U."/>
            <person name="Martens C."/>
            <person name="Maumus F."/>
            <person name="Otillar R.P."/>
            <person name="Rayko E."/>
            <person name="Salamov A."/>
            <person name="Vandepoele K."/>
            <person name="Beszteri B."/>
            <person name="Gruber A."/>
            <person name="Heijde M."/>
            <person name="Katinka M."/>
            <person name="Mock T."/>
            <person name="Valentin K."/>
            <person name="Verret F."/>
            <person name="Berges J.A."/>
            <person name="Brownlee C."/>
            <person name="Cadoret J.P."/>
            <person name="Chiovitti A."/>
            <person name="Choi C.J."/>
            <person name="Coesel S."/>
            <person name="De Martino A."/>
            <person name="Detter J.C."/>
            <person name="Durkin C."/>
            <person name="Falciatore A."/>
            <person name="Fournet J."/>
            <person name="Haruta M."/>
            <person name="Huysman M.J."/>
            <person name="Jenkins B.D."/>
            <person name="Jiroutova K."/>
            <person name="Jorgensen R.E."/>
            <person name="Joubert Y."/>
            <person name="Kaplan A."/>
            <person name="Kroger N."/>
            <person name="Kroth P.G."/>
            <person name="La Roche J."/>
            <person name="Lindquist E."/>
            <person name="Lommer M."/>
            <person name="Martin-Jezequel V."/>
            <person name="Lopez P.J."/>
            <person name="Lucas S."/>
            <person name="Mangogna M."/>
            <person name="McGinnis K."/>
            <person name="Medlin L.K."/>
            <person name="Montsant A."/>
            <person name="Oudot-Le Secq M.P."/>
            <person name="Napoli C."/>
            <person name="Obornik M."/>
            <person name="Parker M.S."/>
            <person name="Petit J.L."/>
            <person name="Porcel B.M."/>
            <person name="Poulsen N."/>
            <person name="Robison M."/>
            <person name="Rychlewski L."/>
            <person name="Rynearson T.A."/>
            <person name="Schmutz J."/>
            <person name="Shapiro H."/>
            <person name="Siaut M."/>
            <person name="Stanley M."/>
            <person name="Sussman M.R."/>
            <person name="Taylor A.R."/>
            <person name="Vardi A."/>
            <person name="von Dassow P."/>
            <person name="Vyverman W."/>
            <person name="Willis A."/>
            <person name="Wyrwicz L.S."/>
            <person name="Rokhsar D.S."/>
            <person name="Weissenbach J."/>
            <person name="Armbrust E.V."/>
            <person name="Green B.R."/>
            <person name="Van de Peer Y."/>
            <person name="Grigoriev I.V."/>
        </authorList>
    </citation>
    <scope>NUCLEOTIDE SEQUENCE [LARGE SCALE GENOMIC DNA]</scope>
    <source>
        <strain evidence="8 9">CCAP 1055/1</strain>
    </source>
</reference>
<dbReference type="PaxDb" id="2850-Phatr48611"/>
<dbReference type="GO" id="GO:0005096">
    <property type="term" value="F:GTPase activator activity"/>
    <property type="evidence" value="ECO:0007669"/>
    <property type="project" value="UniProtKB-KW"/>
</dbReference>
<keyword evidence="5" id="KW-0963">Cytoplasm</keyword>
<keyword evidence="9" id="KW-1185">Reference proteome</keyword>
<evidence type="ECO:0000256" key="4">
    <source>
        <dbReference type="ARBA" id="ARBA00022468"/>
    </source>
</evidence>
<sequence>MQAVDEYTDYSCSTSIERLARDVETTLRNWHVHESDRHVSVRDKESQQLSPMQRGVSAATASVIASQTGNRHLPHEDVIRTTAISWNISYYRVDGMKISANVDLDLTLWDGPALRRTNLTSSATCFDATKSKHATKEGDLPYSLQRLSFLNELPHALFDDLSALFGIGQHITLTPKQPDHIDGDLLNHLAESLSQRHTQPRTAVPALLQVLSSWLQTALNMAVTSCQCILPVFGIWGCYRKKSTLLQQNNFTTHRGVLTPLWLRAIPEMEQTWQRYQNRQRKFRNRRSTVHVNTQHAAPIVAGHLLADESVAAKFSLQILPASLSTWNTTDRPLRWSTWARLLQRHTQTKEVALWVARHIYVWDKPQAYSRHRLLLEPNVSYDDLYNAWRRDRVQNANVNLTTESVDEYRAECRALVLDILDQAWGAKAKREPLWGPHDDPVAAVHVTVSWNDRSLGTDGEQPLLALPLKTRSKRNMTESDLIDAEQTMEESLLDPKKPSSFAVQVYYDHETPQTPLAATQRCVLAALIRTATLPEETMLSHLVDETLMDRWDGSAGNVVAMNLGNKAHVSQLTQALVAAMDWTHASEDMIETWQADEIIDSIMDGCLTLRFPSPPDVVFTDSAPPIDHAFKPILKSAYPGRLLSILFSHMARVRSPSSMARVWKMFVLELRRRWDARESLPNMTYIPGLDPPQNEANSKRCFSSIGVWASLSAQVNSSEPDPDDINCLIGQKLQVRAVTTIQKLGLSTVLTEKCSFAFQVFNLCLESAVASEIREVEQIEKRQRLESSDDTTINSFGLAPRTILKSTGTRAETFSQPGDAKPTNTLSSASRHSDAKQAATIATTRTLFHGSMVDGMPEIESPDRSLDDDTSTVLTCQFFDAEEVDEVLFSSNMSRVDMEKSSLGSIDHTQVRERKGARCPMKNINLLETGDQLYAPYLQRPYPLTDDVITQRRMMLLKQKSSGKASSTVLRRMEVAHLLQKPKLLSDMQAFKAANPNAIFQDFVNWYGNPRDPLEEYEESLSLALRPGTSDTIETKLDKAKEGIYVLSMTRDFWTGTWKEAKPLSASFQEPLFDATMTVEMMLDFLETLHPATLLCQIMAVNLTAAYFTLSISAGEATNIESVMAALEYLRGKVEQACQLISVDTTAGSGPREKGEDESKDVSCRIVSVESLSACENACVAIGEAEFIISKAKSLLHKFPGQYQFVECILKNPEGCVADLCGENGRRDILKAIVEQQQRVTGTTLSVPPVPFAREYVLRNYDETKPCQLAVRQSNIGLDGACNGLVLALGKCIRE</sequence>
<comment type="subcellular location">
    <subcellularLocation>
        <location evidence="1">Cytoplasm</location>
    </subcellularLocation>
</comment>
<name>B7G7V5_PHATC</name>
<dbReference type="InterPro" id="IPR026147">
    <property type="entry name" value="Rab3GAP1_conserved"/>
</dbReference>
<evidence type="ECO:0000256" key="3">
    <source>
        <dbReference type="ARBA" id="ARBA00015817"/>
    </source>
</evidence>
<feature type="compositionally biased region" description="Polar residues" evidence="6">
    <location>
        <begin position="808"/>
        <end position="831"/>
    </location>
</feature>
<dbReference type="EMBL" id="CM000620">
    <property type="protein sequence ID" value="EEC45430.1"/>
    <property type="molecule type" value="Genomic_DNA"/>
</dbReference>
<evidence type="ECO:0000259" key="7">
    <source>
        <dbReference type="Pfam" id="PF13890"/>
    </source>
</evidence>
<dbReference type="PANTHER" id="PTHR21422:SF9">
    <property type="entry name" value="RAB3 GTPASE-ACTIVATING PROTEIN CATALYTIC SUBUNIT"/>
    <property type="match status" value="1"/>
</dbReference>
<reference evidence="9" key="2">
    <citation type="submission" date="2008-08" db="EMBL/GenBank/DDBJ databases">
        <authorList>
            <consortium name="Diatom Consortium"/>
            <person name="Grigoriev I."/>
            <person name="Grimwood J."/>
            <person name="Kuo A."/>
            <person name="Otillar R.P."/>
            <person name="Salamov A."/>
            <person name="Detter J.C."/>
            <person name="Lindquist E."/>
            <person name="Shapiro H."/>
            <person name="Lucas S."/>
            <person name="Glavina del Rio T."/>
            <person name="Pitluck S."/>
            <person name="Rokhsar D."/>
            <person name="Bowler C."/>
        </authorList>
    </citation>
    <scope>GENOME REANNOTATION</scope>
    <source>
        <strain evidence="9">CCAP 1055/1</strain>
    </source>
</reference>
<evidence type="ECO:0000313" key="9">
    <source>
        <dbReference type="Proteomes" id="UP000000759"/>
    </source>
</evidence>
<proteinExistence type="inferred from homology"/>
<dbReference type="OrthoDB" id="17346at2759"/>
<evidence type="ECO:0000256" key="5">
    <source>
        <dbReference type="ARBA" id="ARBA00022490"/>
    </source>
</evidence>
<dbReference type="STRING" id="556484.B7G7V5"/>
<dbReference type="InterPro" id="IPR045700">
    <property type="entry name" value="Rab3GAP1"/>
</dbReference>
<accession>B7G7V5</accession>
<dbReference type="HOGENOM" id="CLU_261876_0_0_1"/>
<evidence type="ECO:0000256" key="6">
    <source>
        <dbReference type="SAM" id="MobiDB-lite"/>
    </source>
</evidence>
<dbReference type="eggNOG" id="KOG2390">
    <property type="taxonomic scope" value="Eukaryota"/>
</dbReference>
<evidence type="ECO:0000256" key="1">
    <source>
        <dbReference type="ARBA" id="ARBA00004496"/>
    </source>
</evidence>
<feature type="domain" description="Rab3GAP catalytic subunit conserved" evidence="7">
    <location>
        <begin position="913"/>
        <end position="1088"/>
    </location>
</feature>
<evidence type="ECO:0000313" key="8">
    <source>
        <dbReference type="EMBL" id="EEC45430.1"/>
    </source>
</evidence>